<sequence length="487" mass="51781">MEVYDEASRGTWGALKLLVTRRGGFYGSFGAVLAIIALSLGPFAQQISTHRSRMVEVANGAAIPRALNYTGYLPGLSSSNGFVPILPMKSAVYSGLFAESNDPGAALNVTCSTGNCTFAPFETLGICTSCVDMSQIMTRYCQNGVPENGNVTICGWEMPGRTASLNTSSDVFSMTPAFGASAGSLPYSTLMRQSLGPTIVTNGILTERLLSTQTNTTVISSLSTSNPPPLTLTSSTTNTTFFLAPGSLLALESWFSTLFRSGSATRSTPPPIQNGNVLVNLTVGVSSGMTFSDTDITTAFYWMYYEHPSGIERLMSDLATSMTVAMRSFAGSVPHEGQAWAWQSFVHVRWGFVAVPVATVVLTGLFLGLAVWRSRRGGVEVWKSSALALLCFGLDGGFGGEGEEGEGDDELSYTDLPSMRQPIGPALDGLYGNYVFTGEATRIGKNPSSQITYAGCRALCGASPDYYTFEEASSTITTWILPIMGIL</sequence>
<name>A0A8K0PKK8_9PEZI</name>
<dbReference type="Pfam" id="PF11374">
    <property type="entry name" value="DUF3176"/>
    <property type="match status" value="1"/>
</dbReference>
<dbReference type="AlphaFoldDB" id="A0A8K0PKK8"/>
<keyword evidence="1" id="KW-0812">Transmembrane</keyword>
<organism evidence="2 3">
    <name type="scientific">Elsinoe batatas</name>
    <dbReference type="NCBI Taxonomy" id="2601811"/>
    <lineage>
        <taxon>Eukaryota</taxon>
        <taxon>Fungi</taxon>
        <taxon>Dikarya</taxon>
        <taxon>Ascomycota</taxon>
        <taxon>Pezizomycotina</taxon>
        <taxon>Dothideomycetes</taxon>
        <taxon>Dothideomycetidae</taxon>
        <taxon>Myriangiales</taxon>
        <taxon>Elsinoaceae</taxon>
        <taxon>Elsinoe</taxon>
    </lineage>
</organism>
<dbReference type="PANTHER" id="PTHR35394:SF6">
    <property type="entry name" value="DUF3176 DOMAIN-CONTAINING PROTEIN"/>
    <property type="match status" value="1"/>
</dbReference>
<keyword evidence="1" id="KW-0472">Membrane</keyword>
<dbReference type="PANTHER" id="PTHR35394">
    <property type="entry name" value="DUF3176 DOMAIN-CONTAINING PROTEIN"/>
    <property type="match status" value="1"/>
</dbReference>
<reference evidence="2" key="1">
    <citation type="submission" date="2021-07" db="EMBL/GenBank/DDBJ databases">
        <title>Elsinoe batatas strain:CRI-CJ2 Genome sequencing and assembly.</title>
        <authorList>
            <person name="Huang L."/>
        </authorList>
    </citation>
    <scope>NUCLEOTIDE SEQUENCE</scope>
    <source>
        <strain evidence="2">CRI-CJ2</strain>
    </source>
</reference>
<proteinExistence type="predicted"/>
<comment type="caution">
    <text evidence="2">The sequence shown here is derived from an EMBL/GenBank/DDBJ whole genome shotgun (WGS) entry which is preliminary data.</text>
</comment>
<evidence type="ECO:0000313" key="2">
    <source>
        <dbReference type="EMBL" id="KAG8630718.1"/>
    </source>
</evidence>
<dbReference type="EMBL" id="JAESVG020000002">
    <property type="protein sequence ID" value="KAG8630718.1"/>
    <property type="molecule type" value="Genomic_DNA"/>
</dbReference>
<keyword evidence="1" id="KW-1133">Transmembrane helix</keyword>
<evidence type="ECO:0000313" key="3">
    <source>
        <dbReference type="Proteomes" id="UP000809789"/>
    </source>
</evidence>
<evidence type="ECO:0000256" key="1">
    <source>
        <dbReference type="SAM" id="Phobius"/>
    </source>
</evidence>
<dbReference type="InterPro" id="IPR021514">
    <property type="entry name" value="DUF3176"/>
</dbReference>
<dbReference type="Proteomes" id="UP000809789">
    <property type="component" value="Unassembled WGS sequence"/>
</dbReference>
<accession>A0A8K0PKK8</accession>
<feature type="transmembrane region" description="Helical" evidence="1">
    <location>
        <begin position="25"/>
        <end position="44"/>
    </location>
</feature>
<keyword evidence="3" id="KW-1185">Reference proteome</keyword>
<dbReference type="OrthoDB" id="5376804at2759"/>
<gene>
    <name evidence="2" type="ORF">KVT40_002337</name>
</gene>
<protein>
    <submittedName>
        <fullName evidence="2">Uncharacterized protein</fullName>
    </submittedName>
</protein>
<feature type="transmembrane region" description="Helical" evidence="1">
    <location>
        <begin position="350"/>
        <end position="372"/>
    </location>
</feature>